<organism evidence="1 2">
    <name type="scientific">Aureococcus anophagefferens</name>
    <name type="common">Harmful bloom alga</name>
    <dbReference type="NCBI Taxonomy" id="44056"/>
    <lineage>
        <taxon>Eukaryota</taxon>
        <taxon>Sar</taxon>
        <taxon>Stramenopiles</taxon>
        <taxon>Ochrophyta</taxon>
        <taxon>Pelagophyceae</taxon>
        <taxon>Pelagomonadales</taxon>
        <taxon>Pelagomonadaceae</taxon>
        <taxon>Aureococcus</taxon>
    </lineage>
</organism>
<dbReference type="KEGG" id="aaf:AURANDRAFT_23438"/>
<sequence length="86" mass="9427">MSAIFDFSSLVTVLLLIICTCTYVRAMRPSVFDGGLSADDLASPHLSYKRRSGIRGACWKASRIGERLSPYVSVVVAAMAFHILLF</sequence>
<evidence type="ECO:0000313" key="1">
    <source>
        <dbReference type="EMBL" id="KAK7239942.1"/>
    </source>
</evidence>
<dbReference type="GO" id="GO:0000139">
    <property type="term" value="C:Golgi membrane"/>
    <property type="evidence" value="ECO:0007669"/>
    <property type="project" value="UniProtKB-SubCell"/>
</dbReference>
<name>A0ABR1FWD6_AURAN</name>
<evidence type="ECO:0000313" key="2">
    <source>
        <dbReference type="Proteomes" id="UP001363151"/>
    </source>
</evidence>
<dbReference type="InterPro" id="IPR009653">
    <property type="entry name" value="Ksh1"/>
</dbReference>
<comment type="caution">
    <text evidence="1">The sequence shown here is derived from an EMBL/GenBank/DDBJ whole genome shotgun (WGS) entry which is preliminary data.</text>
</comment>
<dbReference type="EMBL" id="JBBJCI010000219">
    <property type="protein sequence ID" value="KAK7239942.1"/>
    <property type="molecule type" value="Genomic_DNA"/>
</dbReference>
<gene>
    <name evidence="1" type="ORF">SO694_00118078</name>
</gene>
<protein>
    <submittedName>
        <fullName evidence="1">Uncharacterized protein</fullName>
    </submittedName>
</protein>
<dbReference type="InterPro" id="IPR051523">
    <property type="entry name" value="KISH_domain"/>
</dbReference>
<reference evidence="1 2" key="1">
    <citation type="submission" date="2024-03" db="EMBL/GenBank/DDBJ databases">
        <title>Aureococcus anophagefferens CCMP1851 and Kratosvirus quantuckense: Draft genome of a second virus-susceptible host strain in the model system.</title>
        <authorList>
            <person name="Chase E."/>
            <person name="Truchon A.R."/>
            <person name="Schepens W."/>
            <person name="Wilhelm S.W."/>
        </authorList>
    </citation>
    <scope>NUCLEOTIDE SEQUENCE [LARGE SCALE GENOMIC DNA]</scope>
    <source>
        <strain evidence="1 2">CCMP1851</strain>
    </source>
</reference>
<dbReference type="Proteomes" id="UP001363151">
    <property type="component" value="Unassembled WGS sequence"/>
</dbReference>
<accession>A0ABR1FWD6</accession>
<dbReference type="Pfam" id="PF06842">
    <property type="entry name" value="DUF1242"/>
    <property type="match status" value="1"/>
</dbReference>
<proteinExistence type="predicted"/>
<dbReference type="PANTHER" id="PTHR13229">
    <property type="entry name" value="PROTEIN KISH-A"/>
    <property type="match status" value="1"/>
</dbReference>
<keyword evidence="2" id="KW-1185">Reference proteome</keyword>